<accession>A0A1W1IAC7</accession>
<dbReference type="EMBL" id="LT828648">
    <property type="protein sequence ID" value="SLM49871.1"/>
    <property type="molecule type" value="Genomic_DNA"/>
</dbReference>
<organism evidence="2 3">
    <name type="scientific">Nitrospira japonica</name>
    <dbReference type="NCBI Taxonomy" id="1325564"/>
    <lineage>
        <taxon>Bacteria</taxon>
        <taxon>Pseudomonadati</taxon>
        <taxon>Nitrospirota</taxon>
        <taxon>Nitrospiria</taxon>
        <taxon>Nitrospirales</taxon>
        <taxon>Nitrospiraceae</taxon>
        <taxon>Nitrospira</taxon>
    </lineage>
</organism>
<evidence type="ECO:0000256" key="1">
    <source>
        <dbReference type="SAM" id="MobiDB-lite"/>
    </source>
</evidence>
<dbReference type="Proteomes" id="UP000192042">
    <property type="component" value="Chromosome I"/>
</dbReference>
<dbReference type="STRING" id="1325564.NSJP_3704"/>
<name>A0A1W1IAC7_9BACT</name>
<evidence type="ECO:0000313" key="2">
    <source>
        <dbReference type="EMBL" id="SLM49871.1"/>
    </source>
</evidence>
<sequence>MTRTDPRTDPVLGLSLVQVVLLLVFAVLLVQVTDNGANGQPDTRQSAAVPESVSQSAAQSDALPPTTESTRTDPGLQAKLDDAAETSRRLEKRLAEVTALVDEVKGMVGAKAASRDGFQEAVENMKRGYTLCQKDNVLIEASIQNGEESIRVIGDIPSGLDTSLAKGEYTSDLDQIVPFMQDVYQYEKDRKCRFNYRLQYVTDNDYRKARERFEKYFFPEKMTKVQ</sequence>
<dbReference type="KEGG" id="nja:NSJP_3704"/>
<dbReference type="OrthoDB" id="9846960at2"/>
<protein>
    <submittedName>
        <fullName evidence="2">Uncharacterized protein</fullName>
    </submittedName>
</protein>
<gene>
    <name evidence="2" type="ORF">NSJP_3704</name>
</gene>
<keyword evidence="3" id="KW-1185">Reference proteome</keyword>
<feature type="region of interest" description="Disordered" evidence="1">
    <location>
        <begin position="37"/>
        <end position="75"/>
    </location>
</feature>
<dbReference type="RefSeq" id="WP_080888044.1">
    <property type="nucleotide sequence ID" value="NZ_LT828648.1"/>
</dbReference>
<reference evidence="2 3" key="1">
    <citation type="submission" date="2017-03" db="EMBL/GenBank/DDBJ databases">
        <authorList>
            <person name="Afonso C.L."/>
            <person name="Miller P.J."/>
            <person name="Scott M.A."/>
            <person name="Spackman E."/>
            <person name="Goraichik I."/>
            <person name="Dimitrov K.M."/>
            <person name="Suarez D.L."/>
            <person name="Swayne D.E."/>
        </authorList>
    </citation>
    <scope>NUCLEOTIDE SEQUENCE [LARGE SCALE GENOMIC DNA]</scope>
    <source>
        <strain evidence="2">Genome sequencing of Nitrospira japonica strain NJ11</strain>
    </source>
</reference>
<feature type="compositionally biased region" description="Polar residues" evidence="1">
    <location>
        <begin position="37"/>
        <end position="59"/>
    </location>
</feature>
<evidence type="ECO:0000313" key="3">
    <source>
        <dbReference type="Proteomes" id="UP000192042"/>
    </source>
</evidence>
<dbReference type="AlphaFoldDB" id="A0A1W1IAC7"/>
<proteinExistence type="predicted"/>